<dbReference type="InterPro" id="IPR036390">
    <property type="entry name" value="WH_DNA-bd_sf"/>
</dbReference>
<dbReference type="Pfam" id="PF05158">
    <property type="entry name" value="RNA_pol_Rpc34"/>
    <property type="match status" value="2"/>
</dbReference>
<dbReference type="InterPro" id="IPR007832">
    <property type="entry name" value="RNA_pol_Rpc34"/>
</dbReference>
<comment type="subcellular location">
    <subcellularLocation>
        <location evidence="1">Nucleus</location>
    </subcellularLocation>
</comment>
<dbReference type="GO" id="GO:0005666">
    <property type="term" value="C:RNA polymerase III complex"/>
    <property type="evidence" value="ECO:0007669"/>
    <property type="project" value="InterPro"/>
</dbReference>
<dbReference type="FunFam" id="1.10.10.10:FF:000116">
    <property type="entry name" value="DNA-directed RNA polymerase III subunit RPC6"/>
    <property type="match status" value="1"/>
</dbReference>
<keyword evidence="4" id="KW-0804">Transcription</keyword>
<evidence type="ECO:0000256" key="5">
    <source>
        <dbReference type="ARBA" id="ARBA00023242"/>
    </source>
</evidence>
<evidence type="ECO:0000256" key="4">
    <source>
        <dbReference type="ARBA" id="ARBA00023163"/>
    </source>
</evidence>
<keyword evidence="3" id="KW-0240">DNA-directed RNA polymerase</keyword>
<dbReference type="GO" id="GO:0006383">
    <property type="term" value="P:transcription by RNA polymerase III"/>
    <property type="evidence" value="ECO:0007669"/>
    <property type="project" value="InterPro"/>
</dbReference>
<dbReference type="Proteomes" id="UP001445335">
    <property type="component" value="Unassembled WGS sequence"/>
</dbReference>
<comment type="caution">
    <text evidence="6">The sequence shown here is derived from an EMBL/GenBank/DDBJ whole genome shotgun (WGS) entry which is preliminary data.</text>
</comment>
<evidence type="ECO:0000313" key="7">
    <source>
        <dbReference type="Proteomes" id="UP001445335"/>
    </source>
</evidence>
<protein>
    <recommendedName>
        <fullName evidence="8">DNA-directed RNA polymerase III subunit RPC6</fullName>
    </recommendedName>
</protein>
<accession>A0AAW1RAT7</accession>
<sequence>MSRAGPDIEEKILALCRKHPLDGVEVYQEIAVDEAAKQRGLGKEDHLVLQELKAAGSKGMWTKTLRRNTNLAPALVARALKNLETRQLVKSIKGVQNATKKLYMLAELEPAKELTGGAWYTDQNFDLEFFSVLQRASRMCIGETRLATLDDVASYLRDKQITNVELRDEDVLSVLRTLEYERAIECRRGLGEDDEDVFREERLPLPERHAATAFPCGICPVIGDCVDDGPVSPATCPYWKQYLDF</sequence>
<gene>
    <name evidence="6" type="ORF">WJX81_000452</name>
</gene>
<dbReference type="PANTHER" id="PTHR12780">
    <property type="entry name" value="RNA POLYMERASE III DNA DIRECTED , 39KD SUBUNIT-RELATED"/>
    <property type="match status" value="1"/>
</dbReference>
<dbReference type="GO" id="GO:0005737">
    <property type="term" value="C:cytoplasm"/>
    <property type="evidence" value="ECO:0007669"/>
    <property type="project" value="UniProtKB-ARBA"/>
</dbReference>
<dbReference type="SUPFAM" id="SSF46785">
    <property type="entry name" value="Winged helix' DNA-binding domain"/>
    <property type="match status" value="1"/>
</dbReference>
<dbReference type="AlphaFoldDB" id="A0AAW1RAT7"/>
<dbReference type="Gene3D" id="1.10.10.10">
    <property type="entry name" value="Winged helix-like DNA-binding domain superfamily/Winged helix DNA-binding domain"/>
    <property type="match status" value="1"/>
</dbReference>
<evidence type="ECO:0000313" key="6">
    <source>
        <dbReference type="EMBL" id="KAK9830943.1"/>
    </source>
</evidence>
<dbReference type="InterPro" id="IPR016049">
    <property type="entry name" value="RNA_pol_Rpc34-like"/>
</dbReference>
<dbReference type="InterPro" id="IPR036388">
    <property type="entry name" value="WH-like_DNA-bd_sf"/>
</dbReference>
<keyword evidence="5" id="KW-0539">Nucleus</keyword>
<name>A0AAW1RAT7_9CHLO</name>
<dbReference type="GO" id="GO:0005654">
    <property type="term" value="C:nucleoplasm"/>
    <property type="evidence" value="ECO:0007669"/>
    <property type="project" value="UniProtKB-ARBA"/>
</dbReference>
<dbReference type="EMBL" id="JALJOU010000048">
    <property type="protein sequence ID" value="KAK9830943.1"/>
    <property type="molecule type" value="Genomic_DNA"/>
</dbReference>
<evidence type="ECO:0000256" key="2">
    <source>
        <dbReference type="ARBA" id="ARBA00011038"/>
    </source>
</evidence>
<evidence type="ECO:0000256" key="3">
    <source>
        <dbReference type="ARBA" id="ARBA00022478"/>
    </source>
</evidence>
<proteinExistence type="inferred from homology"/>
<keyword evidence="7" id="KW-1185">Reference proteome</keyword>
<comment type="similarity">
    <text evidence="2">Belongs to the eukaryotic RPC34/RPC39 RNA polymerase subunit family.</text>
</comment>
<evidence type="ECO:0000256" key="1">
    <source>
        <dbReference type="ARBA" id="ARBA00004123"/>
    </source>
</evidence>
<organism evidence="6 7">
    <name type="scientific">Elliptochloris bilobata</name>
    <dbReference type="NCBI Taxonomy" id="381761"/>
    <lineage>
        <taxon>Eukaryota</taxon>
        <taxon>Viridiplantae</taxon>
        <taxon>Chlorophyta</taxon>
        <taxon>core chlorophytes</taxon>
        <taxon>Trebouxiophyceae</taxon>
        <taxon>Trebouxiophyceae incertae sedis</taxon>
        <taxon>Elliptochloris clade</taxon>
        <taxon>Elliptochloris</taxon>
    </lineage>
</organism>
<evidence type="ECO:0008006" key="8">
    <source>
        <dbReference type="Google" id="ProtNLM"/>
    </source>
</evidence>
<reference evidence="6 7" key="1">
    <citation type="journal article" date="2024" name="Nat. Commun.">
        <title>Phylogenomics reveals the evolutionary origins of lichenization in chlorophyte algae.</title>
        <authorList>
            <person name="Puginier C."/>
            <person name="Libourel C."/>
            <person name="Otte J."/>
            <person name="Skaloud P."/>
            <person name="Haon M."/>
            <person name="Grisel S."/>
            <person name="Petersen M."/>
            <person name="Berrin J.G."/>
            <person name="Delaux P.M."/>
            <person name="Dal Grande F."/>
            <person name="Keller J."/>
        </authorList>
    </citation>
    <scope>NUCLEOTIDE SEQUENCE [LARGE SCALE GENOMIC DNA]</scope>
    <source>
        <strain evidence="6 7">SAG 245.80</strain>
    </source>
</reference>